<dbReference type="Proteomes" id="UP000198145">
    <property type="component" value="Unassembled WGS sequence"/>
</dbReference>
<dbReference type="STRING" id="46680.GCA_000807755_00916"/>
<reference evidence="1 2" key="1">
    <citation type="submission" date="2017-06" db="EMBL/GenBank/DDBJ databases">
        <title>Draft genome of Pseudomonas nitroreducens DF05.</title>
        <authorList>
            <person name="Iyer R."/>
        </authorList>
    </citation>
    <scope>NUCLEOTIDE SEQUENCE [LARGE SCALE GENOMIC DNA]</scope>
    <source>
        <strain evidence="1 2">DF05</strain>
    </source>
</reference>
<dbReference type="InterPro" id="IPR016181">
    <property type="entry name" value="Acyl_CoA_acyltransferase"/>
</dbReference>
<name>A0A2D0ACH3_PSENT</name>
<organism evidence="1 2">
    <name type="scientific">Pseudomonas nitroreducens</name>
    <dbReference type="NCBI Taxonomy" id="46680"/>
    <lineage>
        <taxon>Bacteria</taxon>
        <taxon>Pseudomonadati</taxon>
        <taxon>Pseudomonadota</taxon>
        <taxon>Gammaproteobacteria</taxon>
        <taxon>Pseudomonadales</taxon>
        <taxon>Pseudomonadaceae</taxon>
        <taxon>Pseudomonas</taxon>
    </lineage>
</organism>
<dbReference type="RefSeq" id="WP_088419213.1">
    <property type="nucleotide sequence ID" value="NZ_NJBA01000006.1"/>
</dbReference>
<keyword evidence="1" id="KW-0808">Transferase</keyword>
<accession>A0A2D0ACH3</accession>
<dbReference type="SUPFAM" id="SSF55729">
    <property type="entry name" value="Acyl-CoA N-acyltransferases (Nat)"/>
    <property type="match status" value="1"/>
</dbReference>
<dbReference type="EMBL" id="NJBA01000006">
    <property type="protein sequence ID" value="OWP49343.1"/>
    <property type="molecule type" value="Genomic_DNA"/>
</dbReference>
<dbReference type="AlphaFoldDB" id="A0A2D0ACH3"/>
<evidence type="ECO:0000313" key="2">
    <source>
        <dbReference type="Proteomes" id="UP000198145"/>
    </source>
</evidence>
<proteinExistence type="predicted"/>
<evidence type="ECO:0000313" key="1">
    <source>
        <dbReference type="EMBL" id="OWP49343.1"/>
    </source>
</evidence>
<comment type="caution">
    <text evidence="1">The sequence shown here is derived from an EMBL/GenBank/DDBJ whole genome shotgun (WGS) entry which is preliminary data.</text>
</comment>
<sequence>MPQDIRLLSGDAIRPFIDDLARLRITVLREYPYLYDGSPEYEAGYLDSHVRSAWSLCVLVIDEGRVVGASTGLPLLDEAEAFQQAFLTQGWNPERIFYFGESVVLPEYRNANLDLLFFEERERFVRGLHRFDWCAFCALRRPPEHTARPAGYRSPDAFWLQRGFTPQPSLQTEYHWHDIGEQRQTAKSMMFWLKELT</sequence>
<dbReference type="GO" id="GO:0016740">
    <property type="term" value="F:transferase activity"/>
    <property type="evidence" value="ECO:0007669"/>
    <property type="project" value="UniProtKB-KW"/>
</dbReference>
<dbReference type="eggNOG" id="COG0454">
    <property type="taxonomic scope" value="Bacteria"/>
</dbReference>
<gene>
    <name evidence="1" type="ORF">CEG18_17410</name>
</gene>
<protein>
    <submittedName>
        <fullName evidence="1">GNAT family acetyltransferase</fullName>
    </submittedName>
</protein>